<evidence type="ECO:0000256" key="3">
    <source>
        <dbReference type="ARBA" id="ARBA00022475"/>
    </source>
</evidence>
<dbReference type="Pfam" id="PF12832">
    <property type="entry name" value="MFS_1_like"/>
    <property type="match status" value="1"/>
</dbReference>
<feature type="transmembrane region" description="Helical" evidence="8">
    <location>
        <begin position="358"/>
        <end position="378"/>
    </location>
</feature>
<reference evidence="10" key="1">
    <citation type="submission" date="2020-11" db="EMBL/GenBank/DDBJ databases">
        <authorList>
            <person name="Kim M.K."/>
        </authorList>
    </citation>
    <scope>NUCLEOTIDE SEQUENCE</scope>
    <source>
        <strain evidence="10">BT350</strain>
    </source>
</reference>
<feature type="transmembrane region" description="Helical" evidence="8">
    <location>
        <begin position="162"/>
        <end position="184"/>
    </location>
</feature>
<keyword evidence="4" id="KW-0997">Cell inner membrane</keyword>
<keyword evidence="7 8" id="KW-0472">Membrane</keyword>
<dbReference type="PIRSF" id="PIRSF004925">
    <property type="entry name" value="HcaT"/>
    <property type="match status" value="1"/>
</dbReference>
<feature type="transmembrane region" description="Helical" evidence="8">
    <location>
        <begin position="267"/>
        <end position="288"/>
    </location>
</feature>
<name>A0A931BRH4_9HYPH</name>
<dbReference type="GO" id="GO:0015528">
    <property type="term" value="F:lactose:proton symporter activity"/>
    <property type="evidence" value="ECO:0007669"/>
    <property type="project" value="TreeGrafter"/>
</dbReference>
<dbReference type="AlphaFoldDB" id="A0A931BRH4"/>
<dbReference type="PANTHER" id="PTHR23522:SF10">
    <property type="entry name" value="3-PHENYLPROPIONIC ACID TRANSPORTER-RELATED"/>
    <property type="match status" value="1"/>
</dbReference>
<keyword evidence="3" id="KW-1003">Cell membrane</keyword>
<feature type="transmembrane region" description="Helical" evidence="8">
    <location>
        <begin position="300"/>
        <end position="320"/>
    </location>
</feature>
<dbReference type="PANTHER" id="PTHR23522">
    <property type="entry name" value="BLL5896 PROTEIN"/>
    <property type="match status" value="1"/>
</dbReference>
<feature type="transmembrane region" description="Helical" evidence="8">
    <location>
        <begin position="332"/>
        <end position="352"/>
    </location>
</feature>
<dbReference type="InterPro" id="IPR026032">
    <property type="entry name" value="HcaT-like"/>
</dbReference>
<feature type="transmembrane region" description="Helical" evidence="8">
    <location>
        <begin position="243"/>
        <end position="260"/>
    </location>
</feature>
<evidence type="ECO:0000259" key="9">
    <source>
        <dbReference type="Pfam" id="PF12832"/>
    </source>
</evidence>
<evidence type="ECO:0000256" key="5">
    <source>
        <dbReference type="ARBA" id="ARBA00022692"/>
    </source>
</evidence>
<protein>
    <submittedName>
        <fullName evidence="10">MFS transporter</fullName>
    </submittedName>
</protein>
<comment type="subcellular location">
    <subcellularLocation>
        <location evidence="1">Cell inner membrane</location>
        <topology evidence="1">Multi-pass membrane protein</topology>
    </subcellularLocation>
</comment>
<dbReference type="Gene3D" id="1.20.1250.20">
    <property type="entry name" value="MFS general substrate transporter like domains"/>
    <property type="match status" value="2"/>
</dbReference>
<gene>
    <name evidence="10" type="ORF">I2H38_08775</name>
</gene>
<dbReference type="Proteomes" id="UP000599312">
    <property type="component" value="Unassembled WGS sequence"/>
</dbReference>
<feature type="transmembrane region" description="Helical" evidence="8">
    <location>
        <begin position="42"/>
        <end position="66"/>
    </location>
</feature>
<dbReference type="EMBL" id="JADQDO010000003">
    <property type="protein sequence ID" value="MBF9233474.1"/>
    <property type="molecule type" value="Genomic_DNA"/>
</dbReference>
<accession>A0A931BRH4</accession>
<proteinExistence type="predicted"/>
<keyword evidence="2" id="KW-0813">Transport</keyword>
<dbReference type="NCBIfam" id="NF037955">
    <property type="entry name" value="mfs"/>
    <property type="match status" value="1"/>
</dbReference>
<evidence type="ECO:0000256" key="4">
    <source>
        <dbReference type="ARBA" id="ARBA00022519"/>
    </source>
</evidence>
<feature type="transmembrane region" description="Helical" evidence="8">
    <location>
        <begin position="136"/>
        <end position="156"/>
    </location>
</feature>
<feature type="domain" description="Major facilitator superfamily associated" evidence="9">
    <location>
        <begin position="21"/>
        <end position="358"/>
    </location>
</feature>
<dbReference type="RefSeq" id="WP_196271478.1">
    <property type="nucleotide sequence ID" value="NZ_JADQDO010000003.1"/>
</dbReference>
<evidence type="ECO:0000256" key="1">
    <source>
        <dbReference type="ARBA" id="ARBA00004429"/>
    </source>
</evidence>
<evidence type="ECO:0000256" key="2">
    <source>
        <dbReference type="ARBA" id="ARBA00022448"/>
    </source>
</evidence>
<keyword evidence="11" id="KW-1185">Reference proteome</keyword>
<evidence type="ECO:0000313" key="10">
    <source>
        <dbReference type="EMBL" id="MBF9233474.1"/>
    </source>
</evidence>
<evidence type="ECO:0000256" key="8">
    <source>
        <dbReference type="SAM" id="Phobius"/>
    </source>
</evidence>
<dbReference type="InterPro" id="IPR036259">
    <property type="entry name" value="MFS_trans_sf"/>
</dbReference>
<dbReference type="GO" id="GO:0030395">
    <property type="term" value="F:lactose binding"/>
    <property type="evidence" value="ECO:0007669"/>
    <property type="project" value="TreeGrafter"/>
</dbReference>
<dbReference type="InterPro" id="IPR024989">
    <property type="entry name" value="MFS_assoc_dom"/>
</dbReference>
<evidence type="ECO:0000256" key="7">
    <source>
        <dbReference type="ARBA" id="ARBA00023136"/>
    </source>
</evidence>
<dbReference type="GO" id="GO:0005886">
    <property type="term" value="C:plasma membrane"/>
    <property type="evidence" value="ECO:0007669"/>
    <property type="project" value="UniProtKB-SubCell"/>
</dbReference>
<keyword evidence="6 8" id="KW-1133">Transmembrane helix</keyword>
<evidence type="ECO:0000313" key="11">
    <source>
        <dbReference type="Proteomes" id="UP000599312"/>
    </source>
</evidence>
<sequence>MTKFPGNLGARLYALQAASFVSSGFYQPFFPLWLESKNLSSAVIGFIVAIPIIVRVVAAAPLLSLADHSARRILLAGHAGQIVCFPLLLLAQDSLTIAVLVAFIAVTQAAIFPVLDVVSTGAVLRHPGLNYGLIRGFGSISFFVAAIVAGYVIGAFGPNAVLASLTLIPLLGITATLMALPYEMPDNAVAREGPKPPVSKKIPHVLWLIIVAAALIQGSHGALNGFASIHWRGLGFSDSTIGYLWAAGVIAEILVFMFLGRAVGRGYGLGLLFVGGAAAVIRFTVFSLNPGLGVTFVLQAMHSLSFGATHLGAMAALTALSPHGARGRAQGVYVSLAASANAIATVASGIIYKEAGAAIFAAMVPLATVGFLLMLLAARRLRVQPQSEG</sequence>
<dbReference type="SUPFAM" id="SSF103473">
    <property type="entry name" value="MFS general substrate transporter"/>
    <property type="match status" value="1"/>
</dbReference>
<feature type="transmembrane region" description="Helical" evidence="8">
    <location>
        <begin position="73"/>
        <end position="91"/>
    </location>
</feature>
<feature type="transmembrane region" description="Helical" evidence="8">
    <location>
        <begin position="12"/>
        <end position="30"/>
    </location>
</feature>
<keyword evidence="5 8" id="KW-0812">Transmembrane</keyword>
<evidence type="ECO:0000256" key="6">
    <source>
        <dbReference type="ARBA" id="ARBA00022989"/>
    </source>
</evidence>
<feature type="transmembrane region" description="Helical" evidence="8">
    <location>
        <begin position="205"/>
        <end position="223"/>
    </location>
</feature>
<comment type="caution">
    <text evidence="10">The sequence shown here is derived from an EMBL/GenBank/DDBJ whole genome shotgun (WGS) entry which is preliminary data.</text>
</comment>
<organism evidence="10 11">
    <name type="scientific">Microvirga alba</name>
    <dbReference type="NCBI Taxonomy" id="2791025"/>
    <lineage>
        <taxon>Bacteria</taxon>
        <taxon>Pseudomonadati</taxon>
        <taxon>Pseudomonadota</taxon>
        <taxon>Alphaproteobacteria</taxon>
        <taxon>Hyphomicrobiales</taxon>
        <taxon>Methylobacteriaceae</taxon>
        <taxon>Microvirga</taxon>
    </lineage>
</organism>
<feature type="transmembrane region" description="Helical" evidence="8">
    <location>
        <begin position="97"/>
        <end position="124"/>
    </location>
</feature>